<evidence type="ECO:0000256" key="4">
    <source>
        <dbReference type="ARBA" id="ARBA00023027"/>
    </source>
</evidence>
<dbReference type="EC" id="2.4.2.-" evidence="6"/>
<dbReference type="SUPFAM" id="SSF56399">
    <property type="entry name" value="ADP-ribosylation"/>
    <property type="match status" value="1"/>
</dbReference>
<proteinExistence type="predicted"/>
<dbReference type="PANTHER" id="PTHR14453:SF67">
    <property type="entry name" value="POLY [ADP-RIBOSE] POLYMERASE"/>
    <property type="match status" value="1"/>
</dbReference>
<dbReference type="Pfam" id="PF00644">
    <property type="entry name" value="PARP"/>
    <property type="match status" value="1"/>
</dbReference>
<evidence type="ECO:0000259" key="8">
    <source>
        <dbReference type="PROSITE" id="PS51154"/>
    </source>
</evidence>
<dbReference type="SUPFAM" id="SSF52949">
    <property type="entry name" value="Macro domain-like"/>
    <property type="match status" value="2"/>
</dbReference>
<evidence type="ECO:0000256" key="3">
    <source>
        <dbReference type="ARBA" id="ARBA00022679"/>
    </source>
</evidence>
<comment type="subcellular location">
    <subcellularLocation>
        <location evidence="1">Nucleus</location>
    </subcellularLocation>
</comment>
<evidence type="ECO:0000259" key="7">
    <source>
        <dbReference type="PROSITE" id="PS51059"/>
    </source>
</evidence>
<evidence type="ECO:0000256" key="5">
    <source>
        <dbReference type="ARBA" id="ARBA00023242"/>
    </source>
</evidence>
<dbReference type="EMBL" id="CAJNRF010002930">
    <property type="protein sequence ID" value="CAF2044684.1"/>
    <property type="molecule type" value="Genomic_DNA"/>
</dbReference>
<dbReference type="Pfam" id="PF01661">
    <property type="entry name" value="Macro"/>
    <property type="match status" value="2"/>
</dbReference>
<name>A0A816P8U1_9BILA</name>
<dbReference type="AlphaFoldDB" id="A0A816P8U1"/>
<dbReference type="PROSITE" id="PS51154">
    <property type="entry name" value="MACRO"/>
    <property type="match status" value="2"/>
</dbReference>
<dbReference type="Gene3D" id="3.40.220.10">
    <property type="entry name" value="Leucine Aminopeptidase, subunit E, domain 1"/>
    <property type="match status" value="2"/>
</dbReference>
<dbReference type="GO" id="GO:0003714">
    <property type="term" value="F:transcription corepressor activity"/>
    <property type="evidence" value="ECO:0007669"/>
    <property type="project" value="TreeGrafter"/>
</dbReference>
<keyword evidence="2 6" id="KW-0328">Glycosyltransferase</keyword>
<dbReference type="InterPro" id="IPR043472">
    <property type="entry name" value="Macro_dom-like"/>
</dbReference>
<dbReference type="InterPro" id="IPR002589">
    <property type="entry name" value="Macro_dom"/>
</dbReference>
<dbReference type="Proteomes" id="UP000663856">
    <property type="component" value="Unassembled WGS sequence"/>
</dbReference>
<gene>
    <name evidence="9" type="ORF">WKI299_LOCUS8979</name>
</gene>
<dbReference type="GO" id="GO:0005634">
    <property type="term" value="C:nucleus"/>
    <property type="evidence" value="ECO:0007669"/>
    <property type="project" value="UniProtKB-SubCell"/>
</dbReference>
<dbReference type="PROSITE" id="PS51059">
    <property type="entry name" value="PARP_CATALYTIC"/>
    <property type="match status" value="1"/>
</dbReference>
<keyword evidence="4 6" id="KW-0520">NAD</keyword>
<dbReference type="InterPro" id="IPR052056">
    <property type="entry name" value="Mono-ARTD/PARP"/>
</dbReference>
<dbReference type="GO" id="GO:0010629">
    <property type="term" value="P:negative regulation of gene expression"/>
    <property type="evidence" value="ECO:0007669"/>
    <property type="project" value="TreeGrafter"/>
</dbReference>
<evidence type="ECO:0000313" key="10">
    <source>
        <dbReference type="Proteomes" id="UP000663856"/>
    </source>
</evidence>
<keyword evidence="3 6" id="KW-0808">Transferase</keyword>
<evidence type="ECO:0000256" key="2">
    <source>
        <dbReference type="ARBA" id="ARBA00022676"/>
    </source>
</evidence>
<feature type="domain" description="Macro" evidence="8">
    <location>
        <begin position="1"/>
        <end position="157"/>
    </location>
</feature>
<dbReference type="GO" id="GO:0003950">
    <property type="term" value="F:NAD+ poly-ADP-ribosyltransferase activity"/>
    <property type="evidence" value="ECO:0007669"/>
    <property type="project" value="UniProtKB-UniRule"/>
</dbReference>
<evidence type="ECO:0000256" key="6">
    <source>
        <dbReference type="RuleBase" id="RU362114"/>
    </source>
</evidence>
<dbReference type="SMART" id="SM00506">
    <property type="entry name" value="A1pp"/>
    <property type="match status" value="1"/>
</dbReference>
<accession>A0A816P8U1</accession>
<dbReference type="InterPro" id="IPR012317">
    <property type="entry name" value="Poly(ADP-ribose)pol_cat_dom"/>
</dbReference>
<keyword evidence="5" id="KW-0539">Nucleus</keyword>
<feature type="domain" description="Macro" evidence="8">
    <location>
        <begin position="183"/>
        <end position="356"/>
    </location>
</feature>
<dbReference type="GO" id="GO:0005737">
    <property type="term" value="C:cytoplasm"/>
    <property type="evidence" value="ECO:0007669"/>
    <property type="project" value="TreeGrafter"/>
</dbReference>
<evidence type="ECO:0000313" key="9">
    <source>
        <dbReference type="EMBL" id="CAF2044684.1"/>
    </source>
</evidence>
<reference evidence="9" key="1">
    <citation type="submission" date="2021-02" db="EMBL/GenBank/DDBJ databases">
        <authorList>
            <person name="Nowell W R."/>
        </authorList>
    </citation>
    <scope>NUCLEOTIDE SEQUENCE</scope>
</reference>
<dbReference type="PANTHER" id="PTHR14453">
    <property type="entry name" value="PARP/ZINC FINGER CCCH TYPE DOMAIN CONTAINING PROTEIN"/>
    <property type="match status" value="1"/>
</dbReference>
<dbReference type="Gene3D" id="3.90.228.10">
    <property type="match status" value="1"/>
</dbReference>
<comment type="caution">
    <text evidence="9">The sequence shown here is derived from an EMBL/GenBank/DDBJ whole genome shotgun (WGS) entry which is preliminary data.</text>
</comment>
<protein>
    <recommendedName>
        <fullName evidence="6">Poly [ADP-ribose] polymerase</fullName>
        <shortName evidence="6">PARP</shortName>
        <ecNumber evidence="6">2.4.2.-</ecNumber>
    </recommendedName>
</protein>
<organism evidence="9 10">
    <name type="scientific">Rotaria magnacalcarata</name>
    <dbReference type="NCBI Taxonomy" id="392030"/>
    <lineage>
        <taxon>Eukaryota</taxon>
        <taxon>Metazoa</taxon>
        <taxon>Spiralia</taxon>
        <taxon>Gnathifera</taxon>
        <taxon>Rotifera</taxon>
        <taxon>Eurotatoria</taxon>
        <taxon>Bdelloidea</taxon>
        <taxon>Philodinida</taxon>
        <taxon>Philodinidae</taxon>
        <taxon>Rotaria</taxon>
    </lineage>
</organism>
<feature type="domain" description="PARP catalytic" evidence="7">
    <location>
        <begin position="370"/>
        <end position="552"/>
    </location>
</feature>
<evidence type="ECO:0000256" key="1">
    <source>
        <dbReference type="ARBA" id="ARBA00004123"/>
    </source>
</evidence>
<sequence length="552" mass="62266">MSTRPVSARPRLPINVCTGDLIKQNTDVIVVCSSSKYLFESICEAGGDLMSTTYKQQIRENPNATIITIAAGGKLPSLRVYFLSWQPDTDESILCKSIEEFVSTALEQASNQNYRSISFPAIGCGQFGCSIELVARTMVQTVYSRLKTYQMSVTFVIQPDKTDIYDEFKKHIDLLETRLAPTKAGVISARCGTGEITVEMADITIQKVDVIIASSSSAILQKAILDAAGEESQRAYDKELKTHPNATLFTLPSGTLPCKKIFLVTWMPDKDEKVLQRSVTDLIYTVVLNTQQHNFTSIALPAIGCGKIGCSMEIVVKTMVHAMKANLMERSLPWKVKFVVETTQAKVYEEFCKQLLTKITDIHEPVAFQLPTTWEHSSKPKIRFILSPKTDEYQSIVSYFNQTMKGRYTNIIKIERIQNERWYKQYFAHYEEFKKRLQTDTQEFLYHGCPEGAVDSIIKNCFNRSYAGANATRYGIGAYFSAKASYSHNFAIPNENEEQCMFLARVLVGETVIGDENMKTPPDGYDSTTDGDHIFVTYYDAQAYAEYLITYK</sequence>